<name>A0ACC4AKQ7_POPAL</name>
<keyword evidence="2" id="KW-1185">Reference proteome</keyword>
<evidence type="ECO:0000313" key="1">
    <source>
        <dbReference type="EMBL" id="KAL3566787.1"/>
    </source>
</evidence>
<gene>
    <name evidence="1" type="ORF">D5086_032202</name>
</gene>
<organism evidence="1 2">
    <name type="scientific">Populus alba</name>
    <name type="common">White poplar</name>
    <dbReference type="NCBI Taxonomy" id="43335"/>
    <lineage>
        <taxon>Eukaryota</taxon>
        <taxon>Viridiplantae</taxon>
        <taxon>Streptophyta</taxon>
        <taxon>Embryophyta</taxon>
        <taxon>Tracheophyta</taxon>
        <taxon>Spermatophyta</taxon>
        <taxon>Magnoliopsida</taxon>
        <taxon>eudicotyledons</taxon>
        <taxon>Gunneridae</taxon>
        <taxon>Pentapetalae</taxon>
        <taxon>rosids</taxon>
        <taxon>fabids</taxon>
        <taxon>Malpighiales</taxon>
        <taxon>Salicaceae</taxon>
        <taxon>Saliceae</taxon>
        <taxon>Populus</taxon>
    </lineage>
</organism>
<comment type="caution">
    <text evidence="1">The sequence shown here is derived from an EMBL/GenBank/DDBJ whole genome shotgun (WGS) entry which is preliminary data.</text>
</comment>
<proteinExistence type="predicted"/>
<dbReference type="Proteomes" id="UP000309997">
    <property type="component" value="Unassembled WGS sequence"/>
</dbReference>
<protein>
    <submittedName>
        <fullName evidence="1">Uncharacterized protein</fullName>
    </submittedName>
</protein>
<reference evidence="1 2" key="1">
    <citation type="journal article" date="2024" name="Plant Biotechnol. J.">
        <title>Genome and CRISPR/Cas9 system of a widespread forest tree (Populus alba) in the world.</title>
        <authorList>
            <person name="Liu Y.J."/>
            <person name="Jiang P.F."/>
            <person name="Han X.M."/>
            <person name="Li X.Y."/>
            <person name="Wang H.M."/>
            <person name="Wang Y.J."/>
            <person name="Wang X.X."/>
            <person name="Zeng Q.Y."/>
        </authorList>
    </citation>
    <scope>NUCLEOTIDE SEQUENCE [LARGE SCALE GENOMIC DNA]</scope>
    <source>
        <strain evidence="2">cv. PAL-ZL1</strain>
    </source>
</reference>
<evidence type="ECO:0000313" key="2">
    <source>
        <dbReference type="Proteomes" id="UP000309997"/>
    </source>
</evidence>
<dbReference type="EMBL" id="RCHU02000018">
    <property type="protein sequence ID" value="KAL3566787.1"/>
    <property type="molecule type" value="Genomic_DNA"/>
</dbReference>
<accession>A0ACC4AKQ7</accession>
<sequence length="617" mass="70957">MITQSCKDSLDMISVNDFRGLERIPAVMNELGCEVGDEHGQGPVVSKQRRIVVANQLPIRGYRNEGTKGWFFEFDKDSLVLQLKDGFPANTEVWYVGMLKVDVEKEDQEEVAQLMFHKFRCVPVFLTVDQKNKYYHGFCKHYLWPLFHYMLPLSPSHGGVRFDKSLWEGYIVANQLFANKVAEILWPDKDSVWVHDYHLMVLPSILRNRYTRVKLGFFLHSPFPSSEIYRTIPVREQILRSLLNCDLIGFHTFDYARHFLSCCSRLLGIDYQCKRGYIGLDYCGKTINIKILPVGIHMGQLESDLNMEQTATLAKQLKEKFEGKVVMVGVDDLDMDGMNLVSYKYTVCRQGSPVLDKALGLNESDKRKSFLIVSEFIGCSPSLSGAYRVNPWDVNAVADAMYVGIHMKDEEKHLRHEKHYNYISSHDVAFWARSFDQDLDRACKEHHLKRYYNVGFGLNFRAAAVGKNFRMLTVETIVAAYNNTNSRLILLDYDGTMKPKSAVDKTPRNEVISILNCLCSDPKNIVFIVSGRGRDPLSKWFFPCEKLGISAEHGYFTRDKANPDWFWLVSSASLAAGLLPPDYEKKFLLLRDPRCNPFLKTTLHKLLKQIATRKERL</sequence>